<protein>
    <submittedName>
        <fullName evidence="2">Unannotated protein</fullName>
    </submittedName>
</protein>
<dbReference type="AlphaFoldDB" id="A0A6J7DYV0"/>
<feature type="transmembrane region" description="Helical" evidence="1">
    <location>
        <begin position="36"/>
        <end position="54"/>
    </location>
</feature>
<keyword evidence="1" id="KW-1133">Transmembrane helix</keyword>
<gene>
    <name evidence="2" type="ORF">UFOPK3402_00862</name>
</gene>
<evidence type="ECO:0000256" key="1">
    <source>
        <dbReference type="SAM" id="Phobius"/>
    </source>
</evidence>
<name>A0A6J7DYV0_9ZZZZ</name>
<evidence type="ECO:0000313" key="2">
    <source>
        <dbReference type="EMBL" id="CAB4874175.1"/>
    </source>
</evidence>
<reference evidence="2" key="1">
    <citation type="submission" date="2020-05" db="EMBL/GenBank/DDBJ databases">
        <authorList>
            <person name="Chiriac C."/>
            <person name="Salcher M."/>
            <person name="Ghai R."/>
            <person name="Kavagutti S V."/>
        </authorList>
    </citation>
    <scope>NUCLEOTIDE SEQUENCE</scope>
</reference>
<sequence length="56" mass="5404">MIGIFTGSLAWQLVLGLGGAALGPRLGPGVRRATAAIGYGVVILLSGAVAANALTA</sequence>
<keyword evidence="1" id="KW-0812">Transmembrane</keyword>
<proteinExistence type="predicted"/>
<dbReference type="EMBL" id="CAFBLS010000091">
    <property type="protein sequence ID" value="CAB4874175.1"/>
    <property type="molecule type" value="Genomic_DNA"/>
</dbReference>
<keyword evidence="1" id="KW-0472">Membrane</keyword>
<accession>A0A6J7DYV0</accession>
<organism evidence="2">
    <name type="scientific">freshwater metagenome</name>
    <dbReference type="NCBI Taxonomy" id="449393"/>
    <lineage>
        <taxon>unclassified sequences</taxon>
        <taxon>metagenomes</taxon>
        <taxon>ecological metagenomes</taxon>
    </lineage>
</organism>